<dbReference type="AlphaFoldDB" id="A0A3B0C548"/>
<dbReference type="EMBL" id="RBCJ01000002">
    <property type="protein sequence ID" value="RKN81475.1"/>
    <property type="molecule type" value="Genomic_DNA"/>
</dbReference>
<comment type="caution">
    <text evidence="1">The sequence shown here is derived from an EMBL/GenBank/DDBJ whole genome shotgun (WGS) entry which is preliminary data.</text>
</comment>
<reference evidence="1 2" key="1">
    <citation type="submission" date="2018-10" db="EMBL/GenBank/DDBJ databases">
        <title>Ulvibacterium marinum gen. nov., sp. nov., a novel marine bacterium of the family Flavobacteriaceae, isolated from a culture of the green alga Ulva prolifera.</title>
        <authorList>
            <person name="Zhang Z."/>
        </authorList>
    </citation>
    <scope>NUCLEOTIDE SEQUENCE [LARGE SCALE GENOMIC DNA]</scope>
    <source>
        <strain evidence="1 2">CCMM003</strain>
    </source>
</reference>
<sequence length="381" mass="43484">MKTYKIFYVLLACWVVFGCSKSEDGGALDGDNSPNPPETKADYTLLLQKEEMLTSSLLNAGAEVITLNPSESPFPDITFPQLTYTDGVLMALYQKKTPCSGRIMAYDFKEDLSQEMEVFSDLGDCNLTANAIARSEDTFFVAYQLEVTSKATTYFVRFWDLNSEESEFMDVELDKKPVQMVIANNRLFILTLDEEITDEYSLSVMDTSTNLLIYEMDLGFDVRRIFKTPEKDIIISYDELHTTLDSATMSFEYTQYGEDTEPNFTESDFDYFDNTGKMYYQMLSESNSIYPLIPAVYDFNENLAVLYAFENFLTEAQRNVEFEIESTSMVSYDEENELILIGYKKSSGDSKGGLLRIKPLPNPEFIDNLDLDGIPIQIFVE</sequence>
<protein>
    <recommendedName>
        <fullName evidence="3">DUF4221 domain-containing protein</fullName>
    </recommendedName>
</protein>
<evidence type="ECO:0008006" key="3">
    <source>
        <dbReference type="Google" id="ProtNLM"/>
    </source>
</evidence>
<keyword evidence="2" id="KW-1185">Reference proteome</keyword>
<dbReference type="PROSITE" id="PS51257">
    <property type="entry name" value="PROKAR_LIPOPROTEIN"/>
    <property type="match status" value="1"/>
</dbReference>
<proteinExistence type="predicted"/>
<organism evidence="1 2">
    <name type="scientific">Ulvibacterium marinum</name>
    <dbReference type="NCBI Taxonomy" id="2419782"/>
    <lineage>
        <taxon>Bacteria</taxon>
        <taxon>Pseudomonadati</taxon>
        <taxon>Bacteroidota</taxon>
        <taxon>Flavobacteriia</taxon>
        <taxon>Flavobacteriales</taxon>
        <taxon>Flavobacteriaceae</taxon>
        <taxon>Ulvibacterium</taxon>
    </lineage>
</organism>
<evidence type="ECO:0000313" key="2">
    <source>
        <dbReference type="Proteomes" id="UP000276603"/>
    </source>
</evidence>
<dbReference type="Proteomes" id="UP000276603">
    <property type="component" value="Unassembled WGS sequence"/>
</dbReference>
<name>A0A3B0C548_9FLAO</name>
<evidence type="ECO:0000313" key="1">
    <source>
        <dbReference type="EMBL" id="RKN81475.1"/>
    </source>
</evidence>
<gene>
    <name evidence="1" type="ORF">D7Z94_11185</name>
</gene>
<accession>A0A3B0C548</accession>
<dbReference type="OrthoDB" id="1412258at2"/>
<dbReference type="RefSeq" id="WP_120711632.1">
    <property type="nucleotide sequence ID" value="NZ_RBCJ01000002.1"/>
</dbReference>